<dbReference type="GO" id="GO:0006623">
    <property type="term" value="P:protein targeting to vacuole"/>
    <property type="evidence" value="ECO:0007669"/>
    <property type="project" value="TreeGrafter"/>
</dbReference>
<evidence type="ECO:0000256" key="2">
    <source>
        <dbReference type="ARBA" id="ARBA00022448"/>
    </source>
</evidence>
<name>A0A0P1KYS5_9SACH</name>
<dbReference type="GO" id="GO:0005794">
    <property type="term" value="C:Golgi apparatus"/>
    <property type="evidence" value="ECO:0007669"/>
    <property type="project" value="UniProtKB-UniRule"/>
</dbReference>
<dbReference type="GO" id="GO:0045324">
    <property type="term" value="P:late endosome to vacuole transport"/>
    <property type="evidence" value="ECO:0007669"/>
    <property type="project" value="UniProtKB-UniRule"/>
</dbReference>
<dbReference type="InterPro" id="IPR026847">
    <property type="entry name" value="VPS13"/>
</dbReference>
<feature type="domain" description="Vacuolar protein sorting-associated protein 13 VPS13 adaptor binding" evidence="7">
    <location>
        <begin position="1873"/>
        <end position="2449"/>
    </location>
</feature>
<dbReference type="GO" id="GO:0045053">
    <property type="term" value="P:protein retention in Golgi apparatus"/>
    <property type="evidence" value="ECO:0007669"/>
    <property type="project" value="UniProtKB-UniRule"/>
</dbReference>
<evidence type="ECO:0000256" key="3">
    <source>
        <dbReference type="ARBA" id="ARBA00023055"/>
    </source>
</evidence>
<dbReference type="Pfam" id="PF12624">
    <property type="entry name" value="VPS13_N"/>
    <property type="match status" value="1"/>
</dbReference>
<dbReference type="PANTHER" id="PTHR16166:SF93">
    <property type="entry name" value="INTERMEMBRANE LIPID TRANSFER PROTEIN VPS13"/>
    <property type="match status" value="1"/>
</dbReference>
<evidence type="ECO:0000313" key="9">
    <source>
        <dbReference type="EMBL" id="CUS25173.1"/>
    </source>
</evidence>
<evidence type="ECO:0000259" key="7">
    <source>
        <dbReference type="Pfam" id="PF25036"/>
    </source>
</evidence>
<dbReference type="Proteomes" id="UP000236544">
    <property type="component" value="Unassembled WGS sequence"/>
</dbReference>
<dbReference type="InterPro" id="IPR056748">
    <property type="entry name" value="VPS13-like_C"/>
</dbReference>
<feature type="domain" description="Intermembrane lipid transfer protein VPS13-like C-terminal" evidence="8">
    <location>
        <begin position="2976"/>
        <end position="3081"/>
    </location>
</feature>
<keyword evidence="2 4" id="KW-0813">Transport</keyword>
<dbReference type="Pfam" id="PF25037">
    <property type="entry name" value="VPS13_C"/>
    <property type="match status" value="1"/>
</dbReference>
<organism evidence="9 10">
    <name type="scientific">Lachancea quebecensis</name>
    <dbReference type="NCBI Taxonomy" id="1654605"/>
    <lineage>
        <taxon>Eukaryota</taxon>
        <taxon>Fungi</taxon>
        <taxon>Dikarya</taxon>
        <taxon>Ascomycota</taxon>
        <taxon>Saccharomycotina</taxon>
        <taxon>Saccharomycetes</taxon>
        <taxon>Saccharomycetales</taxon>
        <taxon>Saccharomycetaceae</taxon>
        <taxon>Lachancea</taxon>
    </lineage>
</organism>
<evidence type="ECO:0000256" key="1">
    <source>
        <dbReference type="ARBA" id="ARBA00006545"/>
    </source>
</evidence>
<sequence length="3107" mass="352023">MLESLAAGLLNRFLGSYVENFDPKQLNVGIWSGDVKLKKLKLKKESLDALDLPIDVRFGFLGDLTLLVPWSSLKNKPVKILIEDVYLLCGPRDQSAKTFAEDAERELRLKLQKLDEYEALGKSQPTGKDDSGGSESFTQSLLTKVVDNLQISIKNIHIRYEDMDCVFGEVPYSFGVTLSELSAVSTDERWEPSFISITSSIARKLLTLNSLSVYWNTDCESVYHTDHDELFRRLRNSISSKKNTSDHEFLLRPVTGIGRLVLSKRGSTESNPHIDVALVFDEFGFDINNCQYEDILNTASKLHWYQKTLRSRKHRPNFPVSEDPKAWFKYAAEAVLQEVHEKNYKWSWEYIKWRRDKRVEYIPLWKKKLSNEKKSQNLSEEDQQKLKELHKELSFEDIKLFRALAKKSYLAEKLEVSNSAESKGPSANASSKWFSSWWNGSSSQNEDDLVMSKEQQQELYDAIEFDENKQVVDSIDIPKDRITAKVSCVLNRGSLSIIDKNRSIKLGEMVFEGCETEFLQRPDSFFCSFKLHEFKVEDGSPNTLYKHIVSVKNLQMNEGNVSQLDEPFFQVAVENNPLDDSADSKVDIKLRSMTIFYHVHFVNEIIKLFRPPRQHLDTIGAIMSAAEATVEGWTVQTRMGLESILEDHKTVNLSLDLQAPLLIIPLDPHIWASPCAVIDAGHMSIVSDLVPKETLKKYKNMSPGEYEKLDTRDIKRLMFDRFKLRLTDTQFLIGPDIRSTISNLNVSERESSFVILDKLEVELDVDVSILPKALNLPKIKVYGKLPILKLSLNDYQYKVMMQLIDQCLPDLDYPEDDSDSVNPGALSDQKLVNNSEGKEVAVLRQTLARLQKMSEAELKQRLLQLTFDVEVIQLSIFKCNNAESMKSELLVDLFGDRLHLTFAKKAQDMDLHLNLHSFKVVDHIDTGSSSEFKNMIASSNENTQASHLFELKLNRAQRIVAYNNTLIEVFDQDISLDMTELTFVLTPKSILTILNYALTTFTNPEAPEMPVDALKHNSPDLADAPQKINLRMNMDDIIVILNDDSVKLATFRLSAAQIEQLLLPEKIKVNAKLGAMQLTNDADDGLPTESPLRELISMSGSELAELTYETFNSQTEKLNYSSLLRYRTGSMNVNFVDHAVNKIVNYLAKFQKMKVFFDRAREAAYNQAGNIDTTNNIKLDILVRAPVINFPKLIDPRRNLFDHVSFFLGEFFLQNSFLKNGENLINKVKAGIRSGNLGSTFHMEHGLTQNLHIIEDLDLHFDIDHQQGTNQLPAKIEAKGVFEPLAAHLTELQLQYIYLLSQKLPNAFIIDYCEDDFAEIQDFARNANTFVSPEAKTEVKPDQGLLTANDDTVPETEFSINFTAPQLSLTIYNDTKNLSDISKNGITRISLNDIGLSLGIDKDSRMKAETHIASFTVDDIRKVKENKHDKIIPKVSHDSYQFMASYVRELHNSLTVNSVNVTVDSPRIVLALDYLFALKSFIDASVNINPPAKIFDKSPVHAALPAPEQQQQQQQQQQHTPTKFQYSVNVVDSSLILLSDPSEENTEAIVFNVGQLLFADQNIITASANNIGMFLCRMQSFDKNRIRLLDDFSSTIIFDQRNTTPEKRMTDVHASVEPLVMRLALRDIRLAMSIFNKAMALAKEHGLSPQSEPEAEESGTKYGSFSREFKRTLSRYAPSIVSSMSNLSKSDDLIEDESGTIVKHEKLEANFEGLRLVLIGDIHELPIIDLSIKPFTLNATDWTNDVEAVASIETYANVFNYSRSSWEPLLETVSLSFHLSKGVETDAALCFDIISRQLAEVSLSSRTIALLSQIPNSLYYTKDTEARGSTKPYKICNDTGMDMKIWIAGEKDQSKDQLTTLKNGQTIPWEFEDWRKVRENLDTDDSMNTLGASIEGEQYESSLKIDVTSEGEDVFTLQPSVNGVHTRLACELRLCEDNVKLLIIRSTLTLENATSDTLEFKLANESETYTIGPGESRSIPAEKAYSSRFFLKPNGNYDWSKESISWRNLMSRPRSVACENKEDHAVFYYEVDAKFDTEEPLASIYPHMKVIISSPLILENLLPYAMKYKLFWRSESASATRGKEETETRLLHKGERVLIHSVTLRDYLLLAVQPMDKGLQMSEQSLINTRPNSELKAENKLFLKYENGQRLNLNLHYRTVEGSRAKIISVYSPYVILNGSNRDIQVEGDKNNIAISKVLLKEDSSKYTNPRMFSFERDRSNKNRARIKFKDSDWSVKTSFDAIGQSVDLTMDIPNKNQESNIGVVVSEGEGKYALSKIIKIMPRYILRNNLDVDLEVSEYGSSNVLTAYSKVSFPLYKMRNIVNKHLSIKFLGSQSEWSSPFMIKDIGSSYVKVLKNGSGHQLLKLDIILEDSTIFIGIENADGEWPYSIRNFSDHEFIFYQRDPHTFDTEEDYDLYDDLGDMKYEALYYRVPPRSAMPYAWDYPAARQKKLVLVCRQRQREIQLAEIGNLRPMRIPSRNGNEASAIVDLNVVADGPTQALVITNYRSELSLYKLKTGSTTSSSLSSDKGDRFEVKDEDKNVFTKVVVSLEGVGISLINTRLQELCYVTLNGLELRYNESDLYQTASVKLKWLQIDNQLFGGIFPNILYPTAIKKTAKELDNHPVLSGSVSKVKDDTHGVLYLKHATLLLQELTVQLDEDFLMALIDFAKVPGASWVRNVEDNMCTEYAMLSYPTELQRNNDIYFEVFHLQPTMLHLSFVRTERLNVESEKVDPQNTLMFFTNVLTMAFANINDAPIKLNSLFLDNAKVPLPMLISAIQVHYGQQFFYQIHKILGSADFLGNPVGLFNNISSGVWDIFYEPYQGYMMNDRPQELGISIAKGGLSFVKKSVFGLSDSFARFTGSVAKGLSVATQDAQFQERRRLEQRKARNNKSINGFGSGATSFVNGVGSGLRGIAFDPYQGASKDGVPGFLKGLGKGLVGLPTKTAIGMLDLASNVSEGIRNTTTVMDGSLTNQMRLPRYIGYDKIIKPYNLRESQGQYWLKSANGGECITDQYLAHVVLPGKQLAVLVSLQHIIEVRLANLEIMWKVRYTDVRSMTLERAGLVIVLKGASSELFVPISDPQEKRFLYKNISVAVNEYNKYCQAEL</sequence>
<dbReference type="PANTHER" id="PTHR16166">
    <property type="entry name" value="VACUOLAR PROTEIN SORTING-ASSOCIATED PROTEIN VPS13"/>
    <property type="match status" value="1"/>
</dbReference>
<comment type="similarity">
    <text evidence="1 4">Belongs to the VPS13 family.</text>
</comment>
<evidence type="ECO:0000313" key="10">
    <source>
        <dbReference type="Proteomes" id="UP000236544"/>
    </source>
</evidence>
<evidence type="ECO:0000259" key="6">
    <source>
        <dbReference type="Pfam" id="PF25033"/>
    </source>
</evidence>
<protein>
    <recommendedName>
        <fullName evidence="4">Vacuolar protein sorting-associated protein</fullName>
    </recommendedName>
</protein>
<dbReference type="GO" id="GO:0007005">
    <property type="term" value="P:mitochondrion organization"/>
    <property type="evidence" value="ECO:0007669"/>
    <property type="project" value="TreeGrafter"/>
</dbReference>
<proteinExistence type="inferred from homology"/>
<gene>
    <name evidence="9" type="ORF">LAQU0_S30e00210g</name>
</gene>
<evidence type="ECO:0000259" key="8">
    <source>
        <dbReference type="Pfam" id="PF25037"/>
    </source>
</evidence>
<dbReference type="InterPro" id="IPR026854">
    <property type="entry name" value="VPS13_N"/>
</dbReference>
<evidence type="ECO:0000259" key="5">
    <source>
        <dbReference type="Pfam" id="PF12624"/>
    </source>
</evidence>
<dbReference type="InterPro" id="IPR009543">
    <property type="entry name" value="VPS13_VAB"/>
</dbReference>
<dbReference type="Pfam" id="PF25033">
    <property type="entry name" value="VPS13_M"/>
    <property type="match status" value="1"/>
</dbReference>
<keyword evidence="10" id="KW-1185">Reference proteome</keyword>
<keyword evidence="3 4" id="KW-0445">Lipid transport</keyword>
<dbReference type="EMBL" id="LN890559">
    <property type="protein sequence ID" value="CUS25173.1"/>
    <property type="molecule type" value="Genomic_DNA"/>
</dbReference>
<reference evidence="10" key="1">
    <citation type="submission" date="2015-10" db="EMBL/GenBank/DDBJ databases">
        <authorList>
            <person name="Devillers H."/>
        </authorList>
    </citation>
    <scope>NUCLEOTIDE SEQUENCE [LARGE SCALE GENOMIC DNA]</scope>
</reference>
<feature type="domain" description="VPS13-like middle region" evidence="6">
    <location>
        <begin position="1042"/>
        <end position="1807"/>
    </location>
</feature>
<dbReference type="InterPro" id="IPR056747">
    <property type="entry name" value="VPS13-like_M"/>
</dbReference>
<comment type="function">
    <text evidence="4">Mediates the transfer of lipids between membranes at organelle contact sites. May play a role in mitochondrial lipid homeostasis.</text>
</comment>
<accession>A0A0P1KYS5</accession>
<dbReference type="GO" id="GO:0006869">
    <property type="term" value="P:lipid transport"/>
    <property type="evidence" value="ECO:0007669"/>
    <property type="project" value="UniProtKB-KW"/>
</dbReference>
<dbReference type="InterPro" id="IPR017148">
    <property type="entry name" value="VPS13_fungi"/>
</dbReference>
<dbReference type="PIRSF" id="PIRSF037235">
    <property type="entry name" value="VPS13_fungi"/>
    <property type="match status" value="1"/>
</dbReference>
<feature type="domain" description="Chorein N-terminal" evidence="5">
    <location>
        <begin position="1"/>
        <end position="983"/>
    </location>
</feature>
<dbReference type="Pfam" id="PF25036">
    <property type="entry name" value="VPS13_VAB"/>
    <property type="match status" value="1"/>
</dbReference>
<dbReference type="OrthoDB" id="428159at2759"/>
<keyword evidence="4" id="KW-0333">Golgi apparatus</keyword>
<evidence type="ECO:0000256" key="4">
    <source>
        <dbReference type="PIRNR" id="PIRNR037235"/>
    </source>
</evidence>